<dbReference type="GeneID" id="28998541"/>
<dbReference type="InParanoid" id="A0A162T1B3"/>
<protein>
    <submittedName>
        <fullName evidence="2">Uncharacterized protein</fullName>
    </submittedName>
</protein>
<sequence length="113" mass="12659">MTIEVILGVSPETIRYLIARGIDANGQSIIVEIDESKFEKKKYHRGHQVEGVWVLGVPHRDATTLLQVIKKFSNNRPWIVGIWSGHLIQTFDIGSLFCILGFGFLILGTAILL</sequence>
<gene>
    <name evidence="2" type="ORF">PHYBLDRAFT_176051</name>
</gene>
<keyword evidence="1" id="KW-0472">Membrane</keyword>
<feature type="transmembrane region" description="Helical" evidence="1">
    <location>
        <begin position="93"/>
        <end position="112"/>
    </location>
</feature>
<keyword evidence="1" id="KW-1133">Transmembrane helix</keyword>
<keyword evidence="1" id="KW-0812">Transmembrane</keyword>
<accession>A0A162T1B3</accession>
<dbReference type="EMBL" id="KV441010">
    <property type="protein sequence ID" value="OAD65452.1"/>
    <property type="molecule type" value="Genomic_DNA"/>
</dbReference>
<dbReference type="RefSeq" id="XP_018283492.1">
    <property type="nucleotide sequence ID" value="XM_018437635.1"/>
</dbReference>
<evidence type="ECO:0000313" key="2">
    <source>
        <dbReference type="EMBL" id="OAD65452.1"/>
    </source>
</evidence>
<organism evidence="2 3">
    <name type="scientific">Phycomyces blakesleeanus (strain ATCC 8743b / DSM 1359 / FGSC 10004 / NBRC 33097 / NRRL 1555)</name>
    <dbReference type="NCBI Taxonomy" id="763407"/>
    <lineage>
        <taxon>Eukaryota</taxon>
        <taxon>Fungi</taxon>
        <taxon>Fungi incertae sedis</taxon>
        <taxon>Mucoromycota</taxon>
        <taxon>Mucoromycotina</taxon>
        <taxon>Mucoromycetes</taxon>
        <taxon>Mucorales</taxon>
        <taxon>Phycomycetaceae</taxon>
        <taxon>Phycomyces</taxon>
    </lineage>
</organism>
<evidence type="ECO:0000256" key="1">
    <source>
        <dbReference type="SAM" id="Phobius"/>
    </source>
</evidence>
<dbReference type="Proteomes" id="UP000077315">
    <property type="component" value="Unassembled WGS sequence"/>
</dbReference>
<dbReference type="VEuPathDB" id="FungiDB:PHYBLDRAFT_176051"/>
<reference evidence="3" key="1">
    <citation type="submission" date="2015-06" db="EMBL/GenBank/DDBJ databases">
        <title>Expansion of signal transduction pathways in fungi by whole-genome duplication.</title>
        <authorList>
            <consortium name="DOE Joint Genome Institute"/>
            <person name="Corrochano L.M."/>
            <person name="Kuo A."/>
            <person name="Marcet-Houben M."/>
            <person name="Polaino S."/>
            <person name="Salamov A."/>
            <person name="Villalobos J.M."/>
            <person name="Alvarez M.I."/>
            <person name="Avalos J."/>
            <person name="Benito E.P."/>
            <person name="Benoit I."/>
            <person name="Burger G."/>
            <person name="Camino L.P."/>
            <person name="Canovas D."/>
            <person name="Cerda-Olmedo E."/>
            <person name="Cheng J.-F."/>
            <person name="Dominguez A."/>
            <person name="Elias M."/>
            <person name="Eslava A.P."/>
            <person name="Glaser F."/>
            <person name="Grimwood J."/>
            <person name="Gutierrez G."/>
            <person name="Heitman J."/>
            <person name="Henrissat B."/>
            <person name="Iturriaga E.A."/>
            <person name="Lang B.F."/>
            <person name="Lavin J.L."/>
            <person name="Lee S."/>
            <person name="Li W."/>
            <person name="Lindquist E."/>
            <person name="Lopez-Garcia S."/>
            <person name="Luque E.M."/>
            <person name="Marcos A.T."/>
            <person name="Martin J."/>
            <person name="McCluskey K."/>
            <person name="Medina H.R."/>
            <person name="Miralles-Duran A."/>
            <person name="Miyazaki A."/>
            <person name="Munoz-Torres E."/>
            <person name="Oguiza J.A."/>
            <person name="Ohm R."/>
            <person name="Olmedo M."/>
            <person name="Orejas M."/>
            <person name="Ortiz-Castellanos L."/>
            <person name="Pisabarro A.G."/>
            <person name="Rodriguez-Romero J."/>
            <person name="Ruiz-Herrera J."/>
            <person name="Ruiz-Vazquez R."/>
            <person name="Sanz C."/>
            <person name="Schackwitz W."/>
            <person name="Schmutz J."/>
            <person name="Shahriari M."/>
            <person name="Shelest E."/>
            <person name="Silva-Franco F."/>
            <person name="Soanes D."/>
            <person name="Syed K."/>
            <person name="Tagua V.G."/>
            <person name="Talbot N.J."/>
            <person name="Thon M."/>
            <person name="De vries R.P."/>
            <person name="Wiebenga A."/>
            <person name="Yadav J.S."/>
            <person name="Braun E.L."/>
            <person name="Baker S."/>
            <person name="Garre V."/>
            <person name="Horwitz B."/>
            <person name="Torres-Martinez S."/>
            <person name="Idnurm A."/>
            <person name="Herrera-Estrella A."/>
            <person name="Gabaldon T."/>
            <person name="Grigoriev I.V."/>
        </authorList>
    </citation>
    <scope>NUCLEOTIDE SEQUENCE [LARGE SCALE GENOMIC DNA]</scope>
    <source>
        <strain evidence="3">NRRL 1555(-)</strain>
    </source>
</reference>
<dbReference type="AlphaFoldDB" id="A0A162T1B3"/>
<name>A0A162T1B3_PHYB8</name>
<dbReference type="OrthoDB" id="2290636at2759"/>
<proteinExistence type="predicted"/>
<keyword evidence="3" id="KW-1185">Reference proteome</keyword>
<evidence type="ECO:0000313" key="3">
    <source>
        <dbReference type="Proteomes" id="UP000077315"/>
    </source>
</evidence>